<dbReference type="EMBL" id="FLUN01000001">
    <property type="protein sequence ID" value="SBV95314.1"/>
    <property type="molecule type" value="Genomic_DNA"/>
</dbReference>
<protein>
    <recommendedName>
        <fullName evidence="3">Glycosyltransferase RgtA/B/C/D-like domain-containing protein</fullName>
    </recommendedName>
</protein>
<feature type="transmembrane region" description="Helical" evidence="1">
    <location>
        <begin position="416"/>
        <end position="435"/>
    </location>
</feature>
<reference evidence="2" key="1">
    <citation type="submission" date="2016-04" db="EMBL/GenBank/DDBJ databases">
        <authorList>
            <person name="Evans L.H."/>
            <person name="Alamgir A."/>
            <person name="Owens N."/>
            <person name="Weber N.D."/>
            <person name="Virtaneva K."/>
            <person name="Barbian K."/>
            <person name="Babar A."/>
            <person name="Rosenke K."/>
        </authorList>
    </citation>
    <scope>NUCLEOTIDE SEQUENCE</scope>
    <source>
        <strain evidence="2">86</strain>
    </source>
</reference>
<keyword evidence="1" id="KW-1133">Transmembrane helix</keyword>
<feature type="transmembrane region" description="Helical" evidence="1">
    <location>
        <begin position="39"/>
        <end position="56"/>
    </location>
</feature>
<proteinExistence type="predicted"/>
<dbReference type="AlphaFoldDB" id="A0A212J7C8"/>
<feature type="transmembrane region" description="Helical" evidence="1">
    <location>
        <begin position="222"/>
        <end position="243"/>
    </location>
</feature>
<sequence>MERTRFFPRAAGLAALPGLFGLCLTRMWAVLGGHLPGKVLAPAALVLAAACIFVFLRFDLTGRYFLPFGDWWKNLLVFFPAFLLGGVLDTSYAMFNGDGLLVAALPFRLLCHMGSGIFFGMVVLALVRAVRSWGRPEKVDGRVILALALFLNILAAVYVAGSATVYIWDTAGYWLNARTLAQAPLGLAQVREVLVSVITLDYNYLLAWPISLVMRLMGTGRYIFVLATVNLYLLPGVWGLCVLGRRVGRGGGAMLVLGLPMLAYTALVGFVDVAAASAAVWAYVVYTDEKRPAEARGVLTGALLVITFLLRRYFFFFAVSFGAAALLKKLLTDRGRWADWVGMLFSAGACGIFFAQSFLVDKILRSNYGDTYSAYALGLRSDVLLFCRYFGWVLLFFTLVLGVAMFLHKGIARGDAVLALGQLVICFFLFTRVQAHGQQHLLLYLPGLAALLSAGLSELPDWGWRTPVTWTLTAVLTASPFLPRTQPASISEIKIPNALPAFSYRGPQRTDLMELAALRSYMDGLSEEGEKTAAVVASSLVFNNNTYENLLISLGIPEGDAPKTKLLYMADVDKRDGFAWNVLSADYLIVTDPVQTHLGEENQEIVALLAHDLLDGTGPGAAFRPLKVRFSLEGGIKVYVYERTRDVTAEEYRSVSERLIEKYPDYAWLYRVPEELLK</sequence>
<keyword evidence="1" id="KW-0812">Transmembrane</keyword>
<feature type="transmembrane region" description="Helical" evidence="1">
    <location>
        <begin position="339"/>
        <end position="359"/>
    </location>
</feature>
<feature type="transmembrane region" description="Helical" evidence="1">
    <location>
        <begin position="143"/>
        <end position="168"/>
    </location>
</feature>
<accession>A0A212J7C8</accession>
<feature type="transmembrane region" description="Helical" evidence="1">
    <location>
        <begin position="389"/>
        <end position="407"/>
    </location>
</feature>
<organism evidence="2">
    <name type="scientific">uncultured Eubacteriales bacterium</name>
    <dbReference type="NCBI Taxonomy" id="172733"/>
    <lineage>
        <taxon>Bacteria</taxon>
        <taxon>Bacillati</taxon>
        <taxon>Bacillota</taxon>
        <taxon>Clostridia</taxon>
        <taxon>Eubacteriales</taxon>
        <taxon>environmental samples</taxon>
    </lineage>
</organism>
<feature type="transmembrane region" description="Helical" evidence="1">
    <location>
        <begin position="303"/>
        <end position="327"/>
    </location>
</feature>
<feature type="transmembrane region" description="Helical" evidence="1">
    <location>
        <begin position="441"/>
        <end position="459"/>
    </location>
</feature>
<evidence type="ECO:0000256" key="1">
    <source>
        <dbReference type="SAM" id="Phobius"/>
    </source>
</evidence>
<keyword evidence="1" id="KW-0472">Membrane</keyword>
<evidence type="ECO:0008006" key="3">
    <source>
        <dbReference type="Google" id="ProtNLM"/>
    </source>
</evidence>
<gene>
    <name evidence="2" type="ORF">KL86CLO1_10630</name>
</gene>
<evidence type="ECO:0000313" key="2">
    <source>
        <dbReference type="EMBL" id="SBV95314.1"/>
    </source>
</evidence>
<feature type="transmembrane region" description="Helical" evidence="1">
    <location>
        <begin position="76"/>
        <end position="95"/>
    </location>
</feature>
<feature type="transmembrane region" description="Helical" evidence="1">
    <location>
        <begin position="255"/>
        <end position="283"/>
    </location>
</feature>
<name>A0A212J7C8_9FIRM</name>
<feature type="transmembrane region" description="Helical" evidence="1">
    <location>
        <begin position="107"/>
        <end position="131"/>
    </location>
</feature>